<dbReference type="InterPro" id="IPR011499">
    <property type="entry name" value="Lipid_A_biosynth_N"/>
</dbReference>
<dbReference type="AlphaFoldDB" id="A0A367ZL29"/>
<dbReference type="SMART" id="SM01259">
    <property type="entry name" value="LAB_N"/>
    <property type="match status" value="1"/>
</dbReference>
<dbReference type="InterPro" id="IPR014546">
    <property type="entry name" value="UCP028440_lipidA_biosyn"/>
</dbReference>
<keyword evidence="1" id="KW-1133">Transmembrane helix</keyword>
<dbReference type="Gene3D" id="1.20.1280.290">
    <property type="match status" value="1"/>
</dbReference>
<evidence type="ECO:0000313" key="4">
    <source>
        <dbReference type="Proteomes" id="UP000252355"/>
    </source>
</evidence>
<reference evidence="3 4" key="1">
    <citation type="submission" date="2018-05" db="EMBL/GenBank/DDBJ databases">
        <title>A metagenomic window into the 2 km-deep terrestrial subsurface aquifer revealed taxonomically and functionally diverse microbial community comprising novel uncultured bacterial lineages.</title>
        <authorList>
            <person name="Kadnikov V.V."/>
            <person name="Mardanov A.V."/>
            <person name="Beletsky A.V."/>
            <person name="Banks D."/>
            <person name="Pimenov N.V."/>
            <person name="Frank Y.A."/>
            <person name="Karnachuk O.V."/>
            <person name="Ravin N.V."/>
        </authorList>
    </citation>
    <scope>NUCLEOTIDE SEQUENCE [LARGE SCALE GENOMIC DNA]</scope>
    <source>
        <strain evidence="3">BY5</strain>
    </source>
</reference>
<gene>
    <name evidence="3" type="ORF">OZSIB_1279</name>
</gene>
<dbReference type="Proteomes" id="UP000252355">
    <property type="component" value="Unassembled WGS sequence"/>
</dbReference>
<feature type="transmembrane region" description="Helical" evidence="1">
    <location>
        <begin position="37"/>
        <end position="58"/>
    </location>
</feature>
<evidence type="ECO:0000259" key="2">
    <source>
        <dbReference type="SMART" id="SM01259"/>
    </source>
</evidence>
<feature type="transmembrane region" description="Helical" evidence="1">
    <location>
        <begin position="6"/>
        <end position="25"/>
    </location>
</feature>
<organism evidence="3 4">
    <name type="scientific">Candidatus Ozemobacter sibiricus</name>
    <dbReference type="NCBI Taxonomy" id="2268124"/>
    <lineage>
        <taxon>Bacteria</taxon>
        <taxon>Candidatus Ozemobacteria</taxon>
        <taxon>Candidatus Ozemobacterales</taxon>
        <taxon>Candidatus Ozemobacteraceae</taxon>
        <taxon>Candidatus Ozemobacter</taxon>
    </lineage>
</organism>
<keyword evidence="1" id="KW-0812">Transmembrane</keyword>
<dbReference type="GO" id="GO:0009245">
    <property type="term" value="P:lipid A biosynthetic process"/>
    <property type="evidence" value="ECO:0007669"/>
    <property type="project" value="InterPro"/>
</dbReference>
<proteinExistence type="predicted"/>
<name>A0A367ZL29_9BACT</name>
<protein>
    <submittedName>
        <fullName evidence="3">Lipid-A-disaccharide synthase</fullName>
    </submittedName>
</protein>
<evidence type="ECO:0000256" key="1">
    <source>
        <dbReference type="SAM" id="Phobius"/>
    </source>
</evidence>
<evidence type="ECO:0000313" key="3">
    <source>
        <dbReference type="EMBL" id="RCK78557.1"/>
    </source>
</evidence>
<dbReference type="PIRSF" id="PIRSF028440">
    <property type="entry name" value="UCP_LAB_N"/>
    <property type="match status" value="1"/>
</dbReference>
<comment type="caution">
    <text evidence="3">The sequence shown here is derived from an EMBL/GenBank/DDBJ whole genome shotgun (WGS) entry which is preliminary data.</text>
</comment>
<dbReference type="GO" id="GO:0016020">
    <property type="term" value="C:membrane"/>
    <property type="evidence" value="ECO:0007669"/>
    <property type="project" value="GOC"/>
</dbReference>
<keyword evidence="1" id="KW-0472">Membrane</keyword>
<accession>A0A367ZL29</accession>
<feature type="domain" description="Lipid A biosynthesis N-terminal" evidence="2">
    <location>
        <begin position="11"/>
        <end position="82"/>
    </location>
</feature>
<sequence length="95" mass="11418">MKFDWDFWIIFGFVGQIMFFMRFLVQWIESERQKKSVIPISFWYFSLLGTLMLALYALHRNDPVFLVGQSMGFFIYVRNLMLIRKEQKCDASVVS</sequence>
<feature type="transmembrane region" description="Helical" evidence="1">
    <location>
        <begin position="64"/>
        <end position="83"/>
    </location>
</feature>
<dbReference type="Pfam" id="PF07578">
    <property type="entry name" value="LAB_N"/>
    <property type="match status" value="1"/>
</dbReference>
<dbReference type="GO" id="GO:0008915">
    <property type="term" value="F:lipid-A-disaccharide synthase activity"/>
    <property type="evidence" value="ECO:0007669"/>
    <property type="project" value="InterPro"/>
</dbReference>
<dbReference type="EMBL" id="QOQW01000021">
    <property type="protein sequence ID" value="RCK78557.1"/>
    <property type="molecule type" value="Genomic_DNA"/>
</dbReference>